<keyword evidence="2" id="KW-0813">Transport</keyword>
<comment type="caution">
    <text evidence="8">The sequence shown here is derived from an EMBL/GenBank/DDBJ whole genome shotgun (WGS) entry which is preliminary data.</text>
</comment>
<dbReference type="Proteomes" id="UP000053058">
    <property type="component" value="Unassembled WGS sequence"/>
</dbReference>
<dbReference type="PANTHER" id="PTHR23528">
    <property type="match status" value="1"/>
</dbReference>
<gene>
    <name evidence="8" type="ORF">KF282_1789</name>
</gene>
<feature type="transmembrane region" description="Helical" evidence="6">
    <location>
        <begin position="378"/>
        <end position="399"/>
    </location>
</feature>
<evidence type="ECO:0000256" key="1">
    <source>
        <dbReference type="ARBA" id="ARBA00004651"/>
    </source>
</evidence>
<feature type="transmembrane region" description="Helical" evidence="6">
    <location>
        <begin position="225"/>
        <end position="246"/>
    </location>
</feature>
<dbReference type="Pfam" id="PF07690">
    <property type="entry name" value="MFS_1"/>
    <property type="match status" value="1"/>
</dbReference>
<feature type="transmembrane region" description="Helical" evidence="6">
    <location>
        <begin position="7"/>
        <end position="31"/>
    </location>
</feature>
<feature type="domain" description="Major facilitator superfamily (MFS) profile" evidence="7">
    <location>
        <begin position="8"/>
        <end position="404"/>
    </location>
</feature>
<dbReference type="EMBL" id="LKLN01000075">
    <property type="protein sequence ID" value="KSU03118.1"/>
    <property type="molecule type" value="Genomic_DNA"/>
</dbReference>
<dbReference type="GO" id="GO:0022857">
    <property type="term" value="F:transmembrane transporter activity"/>
    <property type="evidence" value="ECO:0007669"/>
    <property type="project" value="InterPro"/>
</dbReference>
<dbReference type="PROSITE" id="PS50850">
    <property type="entry name" value="MFS"/>
    <property type="match status" value="1"/>
</dbReference>
<keyword evidence="4 6" id="KW-1133">Transmembrane helix</keyword>
<feature type="transmembrane region" description="Helical" evidence="6">
    <location>
        <begin position="43"/>
        <end position="61"/>
    </location>
</feature>
<feature type="transmembrane region" description="Helical" evidence="6">
    <location>
        <begin position="106"/>
        <end position="128"/>
    </location>
</feature>
<dbReference type="GO" id="GO:0005886">
    <property type="term" value="C:plasma membrane"/>
    <property type="evidence" value="ECO:0007669"/>
    <property type="project" value="UniProtKB-SubCell"/>
</dbReference>
<keyword evidence="5 6" id="KW-0472">Membrane</keyword>
<feature type="transmembrane region" description="Helical" evidence="6">
    <location>
        <begin position="168"/>
        <end position="189"/>
    </location>
</feature>
<feature type="transmembrane region" description="Helical" evidence="6">
    <location>
        <begin position="82"/>
        <end position="100"/>
    </location>
</feature>
<dbReference type="InterPro" id="IPR036259">
    <property type="entry name" value="MFS_trans_sf"/>
</dbReference>
<organism evidence="8 9">
    <name type="scientific">Lactococcus lactis subsp. lactis</name>
    <name type="common">Streptococcus lactis</name>
    <dbReference type="NCBI Taxonomy" id="1360"/>
    <lineage>
        <taxon>Bacteria</taxon>
        <taxon>Bacillati</taxon>
        <taxon>Bacillota</taxon>
        <taxon>Bacilli</taxon>
        <taxon>Lactobacillales</taxon>
        <taxon>Streptococcaceae</taxon>
        <taxon>Lactococcus</taxon>
    </lineage>
</organism>
<proteinExistence type="predicted"/>
<evidence type="ECO:0000313" key="8">
    <source>
        <dbReference type="EMBL" id="KSU03118.1"/>
    </source>
</evidence>
<dbReference type="InterPro" id="IPR020846">
    <property type="entry name" value="MFS_dom"/>
</dbReference>
<dbReference type="Gene3D" id="1.20.1250.20">
    <property type="entry name" value="MFS general substrate transporter like domains"/>
    <property type="match status" value="2"/>
</dbReference>
<sequence length="424" mass="45549">MVTNYKRLVWAIIIGYTMLSIALLTPALVLLSVKIINIDPQNYTYTFGLCSAFGTAFAIIAPPLGGSLGDHTKFKFGRRRTWILLGGVIGAVGMLMMGLSKTITPLIIGWIIVQFFYNIAGASFAGLMPDQVPEEKRASYSGIIGTAQPLGVFFGMILSSLLNAKYPTVLWIILAFIGILGPVITCLLINDTPANNIAKNKKSFRETALSIYPSPKKYPNFTKAIFVKIGVLMGYGATSYITVMLAKRFGMSGNDAGTLVSLINLGALVLTAVASIVGGILSDKTKMQRPFIALGGLTIIIGLLFDMFATGIPFVIIGSIFVALGFGIFNSTDASLVMRVLPNPNDAGKDVGLMASANNLQGVLIPMMAPMLLGIGSWYAFFGGLALFVVIGIIVLYMIPEDPRYKSKKLGDVKVEKEVEEEVK</sequence>
<comment type="subcellular location">
    <subcellularLocation>
        <location evidence="1">Cell membrane</location>
        <topology evidence="1">Multi-pass membrane protein</topology>
    </subcellularLocation>
</comment>
<evidence type="ECO:0000256" key="4">
    <source>
        <dbReference type="ARBA" id="ARBA00022989"/>
    </source>
</evidence>
<dbReference type="AlphaFoldDB" id="A0A0V8CP41"/>
<name>A0A0V8CP41_LACLL</name>
<feature type="transmembrane region" description="Helical" evidence="6">
    <location>
        <begin position="311"/>
        <end position="330"/>
    </location>
</feature>
<evidence type="ECO:0000313" key="9">
    <source>
        <dbReference type="Proteomes" id="UP000053058"/>
    </source>
</evidence>
<dbReference type="PATRIC" id="fig|1360.105.peg.1624"/>
<evidence type="ECO:0000256" key="5">
    <source>
        <dbReference type="ARBA" id="ARBA00023136"/>
    </source>
</evidence>
<accession>A0A0V8CP41</accession>
<dbReference type="RefSeq" id="WP_058219815.1">
    <property type="nucleotide sequence ID" value="NZ_LKLN01000075.1"/>
</dbReference>
<keyword evidence="3 6" id="KW-0812">Transmembrane</keyword>
<dbReference type="InterPro" id="IPR011701">
    <property type="entry name" value="MFS"/>
</dbReference>
<dbReference type="PANTHER" id="PTHR23528:SF1">
    <property type="entry name" value="MAJOR FACILITATOR SUPERFAMILY (MFS) PROFILE DOMAIN-CONTAINING PROTEIN"/>
    <property type="match status" value="1"/>
</dbReference>
<dbReference type="SUPFAM" id="SSF103473">
    <property type="entry name" value="MFS general substrate transporter"/>
    <property type="match status" value="1"/>
</dbReference>
<feature type="transmembrane region" description="Helical" evidence="6">
    <location>
        <begin position="258"/>
        <end position="281"/>
    </location>
</feature>
<evidence type="ECO:0000259" key="7">
    <source>
        <dbReference type="PROSITE" id="PS50850"/>
    </source>
</evidence>
<reference evidence="9" key="1">
    <citation type="submission" date="2015-10" db="EMBL/GenBank/DDBJ databases">
        <title>Draft Genome Sequences of 11 Lactococcus lactis subspecies cremoris strains.</title>
        <authorList>
            <person name="Wels M."/>
            <person name="Backus L."/>
            <person name="Boekhorst J."/>
            <person name="Dijkstra A."/>
            <person name="Beerthuizen M."/>
            <person name="Kelly W."/>
            <person name="Siezen R."/>
            <person name="Bachmann H."/>
            <person name="Van Hijum S."/>
        </authorList>
    </citation>
    <scope>NUCLEOTIDE SEQUENCE [LARGE SCALE GENOMIC DNA]</scope>
    <source>
        <strain evidence="9">KF282</strain>
    </source>
</reference>
<feature type="transmembrane region" description="Helical" evidence="6">
    <location>
        <begin position="140"/>
        <end position="162"/>
    </location>
</feature>
<protein>
    <submittedName>
        <fullName evidence="8">Major facilitator superfamily MFS1</fullName>
    </submittedName>
</protein>
<evidence type="ECO:0000256" key="6">
    <source>
        <dbReference type="SAM" id="Phobius"/>
    </source>
</evidence>
<dbReference type="CDD" id="cd06174">
    <property type="entry name" value="MFS"/>
    <property type="match status" value="1"/>
</dbReference>
<evidence type="ECO:0000256" key="3">
    <source>
        <dbReference type="ARBA" id="ARBA00022692"/>
    </source>
</evidence>
<evidence type="ECO:0000256" key="2">
    <source>
        <dbReference type="ARBA" id="ARBA00022448"/>
    </source>
</evidence>